<dbReference type="InterPro" id="IPR036661">
    <property type="entry name" value="Luciferase-like_sf"/>
</dbReference>
<proteinExistence type="predicted"/>
<evidence type="ECO:0000256" key="1">
    <source>
        <dbReference type="ARBA" id="ARBA00023002"/>
    </source>
</evidence>
<dbReference type="Pfam" id="PF00296">
    <property type="entry name" value="Bac_luciferase"/>
    <property type="match status" value="1"/>
</dbReference>
<dbReference type="PANTHER" id="PTHR30137">
    <property type="entry name" value="LUCIFERASE-LIKE MONOOXYGENASE"/>
    <property type="match status" value="1"/>
</dbReference>
<dbReference type="KEGG" id="pbro:HOP40_17565"/>
<evidence type="ECO:0000313" key="5">
    <source>
        <dbReference type="Proteomes" id="UP000505377"/>
    </source>
</evidence>
<sequence length="399" mass="44307">MKFGVFYNPMVPKAPGQDDWEPGQERKVLTEMLEQIRFADSLGFDYAFLGEHHFMPEYAHNSATEVILGALAESTSRIRIATGIVHTSHNDPIRTAERIATLDQLSGGRVEFGFGPGTTPEIAHWLKDDLPRKRERSDASAQVSIDVLGSTGVWPGVDNEWFRFPAGNVVPKSYQRPHPPLWTSTALPNMAPGVAARGLGQLMLTLAGPDTVAAEVQAYWDTLRSGSVNPMGKGINPAVFTFTMGLVAPTDELAEERAREGVEYYGYGLTGGAMARIGDPTHHLYDSFQDFKAGRSDIRPESGLPQFLLDLGRHFADLPGTMMCGPERAREFTRQIEATHADGLLLNQQFGWTRHEHLMESLEIWATEVIPEFRERDAEHQAWRKQQLDGIDLPVVSSL</sequence>
<dbReference type="GO" id="GO:0016705">
    <property type="term" value="F:oxidoreductase activity, acting on paired donors, with incorporation or reduction of molecular oxygen"/>
    <property type="evidence" value="ECO:0007669"/>
    <property type="project" value="InterPro"/>
</dbReference>
<dbReference type="EMBL" id="CP053564">
    <property type="protein sequence ID" value="QJY47394.1"/>
    <property type="molecule type" value="Genomic_DNA"/>
</dbReference>
<dbReference type="GO" id="GO:0005829">
    <property type="term" value="C:cytosol"/>
    <property type="evidence" value="ECO:0007669"/>
    <property type="project" value="TreeGrafter"/>
</dbReference>
<dbReference type="Gene3D" id="3.20.20.30">
    <property type="entry name" value="Luciferase-like domain"/>
    <property type="match status" value="1"/>
</dbReference>
<dbReference type="InterPro" id="IPR011251">
    <property type="entry name" value="Luciferase-like_dom"/>
</dbReference>
<feature type="domain" description="Luciferase-like" evidence="3">
    <location>
        <begin position="1"/>
        <end position="265"/>
    </location>
</feature>
<gene>
    <name evidence="4" type="ORF">HOP40_17565</name>
</gene>
<organism evidence="4 5">
    <name type="scientific">Pseudonocardia broussonetiae</name>
    <dbReference type="NCBI Taxonomy" id="2736640"/>
    <lineage>
        <taxon>Bacteria</taxon>
        <taxon>Bacillati</taxon>
        <taxon>Actinomycetota</taxon>
        <taxon>Actinomycetes</taxon>
        <taxon>Pseudonocardiales</taxon>
        <taxon>Pseudonocardiaceae</taxon>
        <taxon>Pseudonocardia</taxon>
    </lineage>
</organism>
<dbReference type="InterPro" id="IPR050766">
    <property type="entry name" value="Bact_Lucif_Oxidored"/>
</dbReference>
<keyword evidence="1" id="KW-0560">Oxidoreductase</keyword>
<dbReference type="SUPFAM" id="SSF51679">
    <property type="entry name" value="Bacterial luciferase-like"/>
    <property type="match status" value="1"/>
</dbReference>
<dbReference type="RefSeq" id="WP_172159952.1">
    <property type="nucleotide sequence ID" value="NZ_CP053564.1"/>
</dbReference>
<reference evidence="4 5" key="1">
    <citation type="submission" date="2020-05" db="EMBL/GenBank/DDBJ databases">
        <authorList>
            <person name="Mo P."/>
        </authorList>
    </citation>
    <scope>NUCLEOTIDE SEQUENCE [LARGE SCALE GENOMIC DNA]</scope>
    <source>
        <strain evidence="4 5">Gen01</strain>
    </source>
</reference>
<keyword evidence="5" id="KW-1185">Reference proteome</keyword>
<protein>
    <submittedName>
        <fullName evidence="4">LLM class flavin-dependent oxidoreductase</fullName>
    </submittedName>
</protein>
<evidence type="ECO:0000313" key="4">
    <source>
        <dbReference type="EMBL" id="QJY47394.1"/>
    </source>
</evidence>
<dbReference type="Proteomes" id="UP000505377">
    <property type="component" value="Chromosome"/>
</dbReference>
<keyword evidence="2" id="KW-0503">Monooxygenase</keyword>
<evidence type="ECO:0000259" key="3">
    <source>
        <dbReference type="Pfam" id="PF00296"/>
    </source>
</evidence>
<dbReference type="AlphaFoldDB" id="A0A6M6JH82"/>
<dbReference type="GO" id="GO:0004497">
    <property type="term" value="F:monooxygenase activity"/>
    <property type="evidence" value="ECO:0007669"/>
    <property type="project" value="UniProtKB-KW"/>
</dbReference>
<dbReference type="PANTHER" id="PTHR30137:SF8">
    <property type="entry name" value="BLR5498 PROTEIN"/>
    <property type="match status" value="1"/>
</dbReference>
<evidence type="ECO:0000256" key="2">
    <source>
        <dbReference type="ARBA" id="ARBA00023033"/>
    </source>
</evidence>
<accession>A0A6M6JH82</accession>
<name>A0A6M6JH82_9PSEU</name>